<gene>
    <name evidence="2" type="ORF">MPRF_47130</name>
</gene>
<protein>
    <submittedName>
        <fullName evidence="2">Uncharacterized protein</fullName>
    </submittedName>
</protein>
<dbReference type="Proteomes" id="UP000466554">
    <property type="component" value="Chromosome"/>
</dbReference>
<organism evidence="2 3">
    <name type="scientific">Mycolicibacterium parafortuitum</name>
    <name type="common">Mycobacterium parafortuitum</name>
    <dbReference type="NCBI Taxonomy" id="39692"/>
    <lineage>
        <taxon>Bacteria</taxon>
        <taxon>Bacillati</taxon>
        <taxon>Actinomycetota</taxon>
        <taxon>Actinomycetes</taxon>
        <taxon>Mycobacteriales</taxon>
        <taxon>Mycobacteriaceae</taxon>
        <taxon>Mycolicibacterium</taxon>
    </lineage>
</organism>
<evidence type="ECO:0000256" key="1">
    <source>
        <dbReference type="SAM" id="MobiDB-lite"/>
    </source>
</evidence>
<proteinExistence type="predicted"/>
<reference evidence="2 3" key="1">
    <citation type="journal article" date="2019" name="Emerg. Microbes Infect.">
        <title>Comprehensive subspecies identification of 175 nontuberculous mycobacteria species based on 7547 genomic profiles.</title>
        <authorList>
            <person name="Matsumoto Y."/>
            <person name="Kinjo T."/>
            <person name="Motooka D."/>
            <person name="Nabeya D."/>
            <person name="Jung N."/>
            <person name="Uechi K."/>
            <person name="Horii T."/>
            <person name="Iida T."/>
            <person name="Fujita J."/>
            <person name="Nakamura S."/>
        </authorList>
    </citation>
    <scope>NUCLEOTIDE SEQUENCE [LARGE SCALE GENOMIC DNA]</scope>
    <source>
        <strain evidence="2 3">JCM 6367</strain>
    </source>
</reference>
<dbReference type="EMBL" id="AP022598">
    <property type="protein sequence ID" value="BBY77814.1"/>
    <property type="molecule type" value="Genomic_DNA"/>
</dbReference>
<name>A0A7I7U8R9_MYCPF</name>
<feature type="region of interest" description="Disordered" evidence="1">
    <location>
        <begin position="34"/>
        <end position="105"/>
    </location>
</feature>
<accession>A0A7I7U8R9</accession>
<evidence type="ECO:0000313" key="3">
    <source>
        <dbReference type="Proteomes" id="UP000466554"/>
    </source>
</evidence>
<dbReference type="AlphaFoldDB" id="A0A7I7U8R9"/>
<feature type="compositionally biased region" description="Basic and acidic residues" evidence="1">
    <location>
        <begin position="89"/>
        <end position="105"/>
    </location>
</feature>
<evidence type="ECO:0000313" key="2">
    <source>
        <dbReference type="EMBL" id="BBY77814.1"/>
    </source>
</evidence>
<sequence length="105" mass="11918">MHTRVTSHADRPRSTSSELKWLHIFYVEWGLRHHRDDRGTPPDSGNPAGQRSVHLDTGEIDGEQPSQKVSGRGSPRSSQLRHRPGPTVAERHGLPCRTDWRIEPD</sequence>